<protein>
    <submittedName>
        <fullName evidence="1">Uncharacterized protein</fullName>
    </submittedName>
</protein>
<sequence>MAPACVRRFIGADLDALAANDSPALVNRSVDQICSTLIRRRAQYGFSLIVLGGHSVDALRPVVARLAGA</sequence>
<comment type="caution">
    <text evidence="1">The sequence shown here is derived from an EMBL/GenBank/DDBJ whole genome shotgun (WGS) entry which is preliminary data.</text>
</comment>
<evidence type="ECO:0000313" key="2">
    <source>
        <dbReference type="Proteomes" id="UP001500635"/>
    </source>
</evidence>
<gene>
    <name evidence="1" type="ORF">GCM10023147_14590</name>
</gene>
<evidence type="ECO:0000313" key="1">
    <source>
        <dbReference type="EMBL" id="GAA4388735.1"/>
    </source>
</evidence>
<keyword evidence="2" id="KW-1185">Reference proteome</keyword>
<dbReference type="Proteomes" id="UP001500635">
    <property type="component" value="Unassembled WGS sequence"/>
</dbReference>
<proteinExistence type="predicted"/>
<organism evidence="1 2">
    <name type="scientific">Tsukamurella soli</name>
    <dbReference type="NCBI Taxonomy" id="644556"/>
    <lineage>
        <taxon>Bacteria</taxon>
        <taxon>Bacillati</taxon>
        <taxon>Actinomycetota</taxon>
        <taxon>Actinomycetes</taxon>
        <taxon>Mycobacteriales</taxon>
        <taxon>Tsukamurellaceae</taxon>
        <taxon>Tsukamurella</taxon>
    </lineage>
</organism>
<dbReference type="RefSeq" id="WP_344993054.1">
    <property type="nucleotide sequence ID" value="NZ_BAABFR010000016.1"/>
</dbReference>
<dbReference type="EMBL" id="BAABFR010000016">
    <property type="protein sequence ID" value="GAA4388735.1"/>
    <property type="molecule type" value="Genomic_DNA"/>
</dbReference>
<name>A0ABP8JCS8_9ACTN</name>
<reference evidence="2" key="1">
    <citation type="journal article" date="2019" name="Int. J. Syst. Evol. Microbiol.">
        <title>The Global Catalogue of Microorganisms (GCM) 10K type strain sequencing project: providing services to taxonomists for standard genome sequencing and annotation.</title>
        <authorList>
            <consortium name="The Broad Institute Genomics Platform"/>
            <consortium name="The Broad Institute Genome Sequencing Center for Infectious Disease"/>
            <person name="Wu L."/>
            <person name="Ma J."/>
        </authorList>
    </citation>
    <scope>NUCLEOTIDE SEQUENCE [LARGE SCALE GENOMIC DNA]</scope>
    <source>
        <strain evidence="2">JCM 17688</strain>
    </source>
</reference>
<accession>A0ABP8JCS8</accession>